<dbReference type="InterPro" id="IPR001750">
    <property type="entry name" value="ND/Mrp_TM"/>
</dbReference>
<accession>A0A6C0GPL8</accession>
<feature type="transmembrane region" description="Helical" evidence="6">
    <location>
        <begin position="142"/>
        <end position="160"/>
    </location>
</feature>
<dbReference type="Pfam" id="PF00662">
    <property type="entry name" value="Proton_antipo_N"/>
    <property type="match status" value="1"/>
</dbReference>
<keyword evidence="2 5" id="KW-0812">Transmembrane</keyword>
<feature type="transmembrane region" description="Helical" evidence="6">
    <location>
        <begin position="34"/>
        <end position="55"/>
    </location>
</feature>
<dbReference type="RefSeq" id="WP_162445998.1">
    <property type="nucleotide sequence ID" value="NZ_CP048222.1"/>
</dbReference>
<dbReference type="GO" id="GO:0008137">
    <property type="term" value="F:NADH dehydrogenase (ubiquinone) activity"/>
    <property type="evidence" value="ECO:0007669"/>
    <property type="project" value="InterPro"/>
</dbReference>
<dbReference type="GO" id="GO:0016020">
    <property type="term" value="C:membrane"/>
    <property type="evidence" value="ECO:0007669"/>
    <property type="project" value="UniProtKB-SubCell"/>
</dbReference>
<evidence type="ECO:0000259" key="7">
    <source>
        <dbReference type="Pfam" id="PF00361"/>
    </source>
</evidence>
<gene>
    <name evidence="9" type="primary">nuoL</name>
    <name evidence="9" type="ORF">GXP67_26905</name>
</gene>
<feature type="domain" description="NADH-Ubiquinone oxidoreductase (complex I) chain 5 N-terminal" evidence="8">
    <location>
        <begin position="69"/>
        <end position="119"/>
    </location>
</feature>
<evidence type="ECO:0000313" key="9">
    <source>
        <dbReference type="EMBL" id="QHT70015.1"/>
    </source>
</evidence>
<organism evidence="9 10">
    <name type="scientific">Rhodocytophaga rosea</name>
    <dbReference type="NCBI Taxonomy" id="2704465"/>
    <lineage>
        <taxon>Bacteria</taxon>
        <taxon>Pseudomonadati</taxon>
        <taxon>Bacteroidota</taxon>
        <taxon>Cytophagia</taxon>
        <taxon>Cytophagales</taxon>
        <taxon>Rhodocytophagaceae</taxon>
        <taxon>Rhodocytophaga</taxon>
    </lineage>
</organism>
<dbReference type="InterPro" id="IPR003945">
    <property type="entry name" value="NU5C-like"/>
</dbReference>
<comment type="subcellular location">
    <subcellularLocation>
        <location evidence="1">Endomembrane system</location>
        <topology evidence="1">Multi-pass membrane protein</topology>
    </subcellularLocation>
    <subcellularLocation>
        <location evidence="5">Membrane</location>
        <topology evidence="5">Multi-pass membrane protein</topology>
    </subcellularLocation>
</comment>
<dbReference type="KEGG" id="rhoz:GXP67_26905"/>
<dbReference type="Pfam" id="PF00361">
    <property type="entry name" value="Proton_antipo_M"/>
    <property type="match status" value="1"/>
</dbReference>
<dbReference type="GO" id="GO:0012505">
    <property type="term" value="C:endomembrane system"/>
    <property type="evidence" value="ECO:0007669"/>
    <property type="project" value="UniProtKB-SubCell"/>
</dbReference>
<dbReference type="Gene3D" id="1.20.5.2700">
    <property type="match status" value="1"/>
</dbReference>
<feature type="transmembrane region" description="Helical" evidence="6">
    <location>
        <begin position="332"/>
        <end position="353"/>
    </location>
</feature>
<feature type="transmembrane region" description="Helical" evidence="6">
    <location>
        <begin position="250"/>
        <end position="270"/>
    </location>
</feature>
<feature type="transmembrane region" description="Helical" evidence="6">
    <location>
        <begin position="593"/>
        <end position="611"/>
    </location>
</feature>
<evidence type="ECO:0000256" key="3">
    <source>
        <dbReference type="ARBA" id="ARBA00022989"/>
    </source>
</evidence>
<evidence type="ECO:0000256" key="2">
    <source>
        <dbReference type="ARBA" id="ARBA00022692"/>
    </source>
</evidence>
<evidence type="ECO:0000256" key="5">
    <source>
        <dbReference type="RuleBase" id="RU000320"/>
    </source>
</evidence>
<keyword evidence="10" id="KW-1185">Reference proteome</keyword>
<feature type="transmembrane region" description="Helical" evidence="6">
    <location>
        <begin position="6"/>
        <end position="27"/>
    </location>
</feature>
<dbReference type="PRINTS" id="PR01435">
    <property type="entry name" value="NPOXDRDTASE5"/>
</dbReference>
<dbReference type="AlphaFoldDB" id="A0A6C0GPL8"/>
<evidence type="ECO:0000256" key="4">
    <source>
        <dbReference type="ARBA" id="ARBA00023136"/>
    </source>
</evidence>
<feature type="transmembrane region" description="Helical" evidence="6">
    <location>
        <begin position="172"/>
        <end position="192"/>
    </location>
</feature>
<sequence length="662" mass="72989">MPDDVMVISALLLVCLPLLVSGLLLFAGKKYPSGSAILTIISTGICFLLSTFLFLQSWPDSIYTFQYSWFHVGRYTFTADILIDKWAACMLLVVSFISLLVQVYSTAYMKGDIRYAQYFAYLSLFMAAMLGIVLAGNLLVMYVAWELVGFSSYLLIGFWLEKPQAARAARNAFLVNRVGDTGFLLAIIILLVQFGTLDIQTLITSPASIDPLWLTIAGLGLFSGCVAKSAQFPLQIWLPGAMAGPTPVSALIHAATMVAAGVFLLVRMFPLFNAEVLTVIAITGTITAFMGAVAALFQTDIKRLLAFSTISQLGYMVMGIGVGAYQAAFLHLLTHAFFKACLFLSAGAVIHSLHQLEHNSHMHFDTQDMRLMGGLRKQMPVTFICYLLAGLSLAGLPLFSGFLSKDAILLGALNWADSRNHFLWYLIPDIGFITAFLTALYIGRQLILVFLGAFRLPHYLPIVKHSQHDVRDVPAVMKMPMGTLAVLSLFVFFSFNPFNASGGWLLSRLHTTPESASSWHSFAVIMSIVLSTGGLATAYFLTGNNRFKVPQALKNISLHNWYLSIIYRKIFINPGRQVVYSAQQTDAKVIDKLVDYTGIITVVLAHIIAWVDRIFVDGTVNLISRMAGYLGLFTKSAQTGKIQHYFIFALAGLLILVFWIIL</sequence>
<keyword evidence="3 6" id="KW-1133">Transmembrane helix</keyword>
<feature type="transmembrane region" description="Helical" evidence="6">
    <location>
        <begin position="118"/>
        <end position="136"/>
    </location>
</feature>
<evidence type="ECO:0000259" key="8">
    <source>
        <dbReference type="Pfam" id="PF00662"/>
    </source>
</evidence>
<reference evidence="9 10" key="1">
    <citation type="submission" date="2020-01" db="EMBL/GenBank/DDBJ databases">
        <authorList>
            <person name="Kim M.K."/>
        </authorList>
    </citation>
    <scope>NUCLEOTIDE SEQUENCE [LARGE SCALE GENOMIC DNA]</scope>
    <source>
        <strain evidence="9 10">172606-1</strain>
    </source>
</reference>
<feature type="transmembrane region" description="Helical" evidence="6">
    <location>
        <begin position="276"/>
        <end position="297"/>
    </location>
</feature>
<feature type="transmembrane region" description="Helical" evidence="6">
    <location>
        <begin position="518"/>
        <end position="541"/>
    </location>
</feature>
<evidence type="ECO:0000256" key="1">
    <source>
        <dbReference type="ARBA" id="ARBA00004127"/>
    </source>
</evidence>
<keyword evidence="4 6" id="KW-0472">Membrane</keyword>
<feature type="transmembrane region" description="Helical" evidence="6">
    <location>
        <begin position="422"/>
        <end position="454"/>
    </location>
</feature>
<feature type="domain" description="NADH:quinone oxidoreductase/Mrp antiporter transmembrane" evidence="7">
    <location>
        <begin position="135"/>
        <end position="416"/>
    </location>
</feature>
<protein>
    <submittedName>
        <fullName evidence="9">NADH-quinone oxidoreductase subunit L</fullName>
    </submittedName>
</protein>
<dbReference type="PANTHER" id="PTHR42829:SF2">
    <property type="entry name" value="NADH-UBIQUINONE OXIDOREDUCTASE CHAIN 5"/>
    <property type="match status" value="1"/>
</dbReference>
<feature type="transmembrane region" description="Helical" evidence="6">
    <location>
        <begin position="212"/>
        <end position="230"/>
    </location>
</feature>
<dbReference type="NCBIfam" id="NF005141">
    <property type="entry name" value="PRK06590.1"/>
    <property type="match status" value="1"/>
</dbReference>
<dbReference type="PRINTS" id="PR01434">
    <property type="entry name" value="NADHDHGNASE5"/>
</dbReference>
<feature type="transmembrane region" description="Helical" evidence="6">
    <location>
        <begin position="642"/>
        <end position="661"/>
    </location>
</feature>
<dbReference type="InterPro" id="IPR018393">
    <property type="entry name" value="NADHpl_OxRdtase_5_subgr"/>
</dbReference>
<feature type="transmembrane region" description="Helical" evidence="6">
    <location>
        <begin position="304"/>
        <end position="326"/>
    </location>
</feature>
<feature type="transmembrane region" description="Helical" evidence="6">
    <location>
        <begin position="475"/>
        <end position="498"/>
    </location>
</feature>
<feature type="transmembrane region" description="Helical" evidence="6">
    <location>
        <begin position="85"/>
        <end position="106"/>
    </location>
</feature>
<evidence type="ECO:0000256" key="6">
    <source>
        <dbReference type="SAM" id="Phobius"/>
    </source>
</evidence>
<proteinExistence type="predicted"/>
<dbReference type="GO" id="GO:0015990">
    <property type="term" value="P:electron transport coupled proton transport"/>
    <property type="evidence" value="ECO:0007669"/>
    <property type="project" value="TreeGrafter"/>
</dbReference>
<dbReference type="PANTHER" id="PTHR42829">
    <property type="entry name" value="NADH-UBIQUINONE OXIDOREDUCTASE CHAIN 5"/>
    <property type="match status" value="1"/>
</dbReference>
<dbReference type="EMBL" id="CP048222">
    <property type="protein sequence ID" value="QHT70015.1"/>
    <property type="molecule type" value="Genomic_DNA"/>
</dbReference>
<dbReference type="NCBIfam" id="TIGR01974">
    <property type="entry name" value="NDH_I_L"/>
    <property type="match status" value="1"/>
</dbReference>
<feature type="transmembrane region" description="Helical" evidence="6">
    <location>
        <begin position="379"/>
        <end position="402"/>
    </location>
</feature>
<evidence type="ECO:0000313" key="10">
    <source>
        <dbReference type="Proteomes" id="UP000480178"/>
    </source>
</evidence>
<dbReference type="GO" id="GO:0042773">
    <property type="term" value="P:ATP synthesis coupled electron transport"/>
    <property type="evidence" value="ECO:0007669"/>
    <property type="project" value="InterPro"/>
</dbReference>
<dbReference type="InterPro" id="IPR001516">
    <property type="entry name" value="Proton_antipo_N"/>
</dbReference>
<name>A0A6C0GPL8_9BACT</name>
<dbReference type="Proteomes" id="UP000480178">
    <property type="component" value="Chromosome"/>
</dbReference>
<dbReference type="GO" id="GO:0003954">
    <property type="term" value="F:NADH dehydrogenase activity"/>
    <property type="evidence" value="ECO:0007669"/>
    <property type="project" value="TreeGrafter"/>
</dbReference>